<name>A0ABR6W747_9BACT</name>
<dbReference type="EMBL" id="VFIA01000012">
    <property type="protein sequence ID" value="MBC3791816.1"/>
    <property type="molecule type" value="Genomic_DNA"/>
</dbReference>
<keyword evidence="2" id="KW-0479">Metal-binding</keyword>
<evidence type="ECO:0000259" key="4">
    <source>
        <dbReference type="Pfam" id="PF03328"/>
    </source>
</evidence>
<comment type="caution">
    <text evidence="5">The sequence shown here is derived from an EMBL/GenBank/DDBJ whole genome shotgun (WGS) entry which is preliminary data.</text>
</comment>
<dbReference type="Proteomes" id="UP000700732">
    <property type="component" value="Unassembled WGS sequence"/>
</dbReference>
<dbReference type="InterPro" id="IPR015813">
    <property type="entry name" value="Pyrv/PenolPyrv_kinase-like_dom"/>
</dbReference>
<evidence type="ECO:0000256" key="2">
    <source>
        <dbReference type="ARBA" id="ARBA00022723"/>
    </source>
</evidence>
<dbReference type="PANTHER" id="PTHR30502:SF0">
    <property type="entry name" value="PHOSPHOENOLPYRUVATE CARBOXYLASE FAMILY PROTEIN"/>
    <property type="match status" value="1"/>
</dbReference>
<dbReference type="PANTHER" id="PTHR30502">
    <property type="entry name" value="2-KETO-3-DEOXY-L-RHAMNONATE ALDOLASE"/>
    <property type="match status" value="1"/>
</dbReference>
<protein>
    <submittedName>
        <fullName evidence="5">2-dehydro-3-deoxyglucarate aldolase/4-hydroxy-2-oxoheptanedioate aldolase</fullName>
    </submittedName>
</protein>
<evidence type="ECO:0000256" key="1">
    <source>
        <dbReference type="ARBA" id="ARBA00005568"/>
    </source>
</evidence>
<dbReference type="InterPro" id="IPR050251">
    <property type="entry name" value="HpcH-HpaI_aldolase"/>
</dbReference>
<feature type="domain" description="HpcH/HpaI aldolase/citrate lyase" evidence="4">
    <location>
        <begin position="21"/>
        <end position="236"/>
    </location>
</feature>
<organism evidence="5 6">
    <name type="scientific">Spirosoma utsteinense</name>
    <dbReference type="NCBI Taxonomy" id="2585773"/>
    <lineage>
        <taxon>Bacteria</taxon>
        <taxon>Pseudomonadati</taxon>
        <taxon>Bacteroidota</taxon>
        <taxon>Cytophagia</taxon>
        <taxon>Cytophagales</taxon>
        <taxon>Cytophagaceae</taxon>
        <taxon>Spirosoma</taxon>
    </lineage>
</organism>
<dbReference type="Pfam" id="PF03328">
    <property type="entry name" value="HpcH_HpaI"/>
    <property type="match status" value="1"/>
</dbReference>
<gene>
    <name evidence="5" type="ORF">FH603_2324</name>
</gene>
<dbReference type="InterPro" id="IPR040442">
    <property type="entry name" value="Pyrv_kinase-like_dom_sf"/>
</dbReference>
<dbReference type="SUPFAM" id="SSF51621">
    <property type="entry name" value="Phosphoenolpyruvate/pyruvate domain"/>
    <property type="match status" value="1"/>
</dbReference>
<dbReference type="Gene3D" id="3.20.20.60">
    <property type="entry name" value="Phosphoenolpyruvate-binding domains"/>
    <property type="match status" value="1"/>
</dbReference>
<evidence type="ECO:0000313" key="5">
    <source>
        <dbReference type="EMBL" id="MBC3791816.1"/>
    </source>
</evidence>
<reference evidence="5 6" key="1">
    <citation type="submission" date="2019-06" db="EMBL/GenBank/DDBJ databases">
        <title>Spirosoma utsteinense sp. nov. isolated from Antarctic ice-free soils.</title>
        <authorList>
            <person name="Tahon G."/>
        </authorList>
    </citation>
    <scope>NUCLEOTIDE SEQUENCE [LARGE SCALE GENOMIC DNA]</scope>
    <source>
        <strain evidence="5 6">LMG 31447</strain>
    </source>
</reference>
<evidence type="ECO:0000256" key="3">
    <source>
        <dbReference type="ARBA" id="ARBA00023239"/>
    </source>
</evidence>
<keyword evidence="6" id="KW-1185">Reference proteome</keyword>
<keyword evidence="3" id="KW-0456">Lyase</keyword>
<proteinExistence type="inferred from homology"/>
<sequence length="254" mass="27363">MKTTFTEKLRGSRPLLGTIVSLPSPELSELLSLAGFDWLFIDMEHGPLSIGDAQRLLQAVKNDCNAIVRVAENNPILIKQALDIGADGIIVPLVNSAEEARQAVASARYPPLGKRSVGLARAHDYGLHFADYIQRANQTLAVIIQIEHQDAVNNLDEILAVEGIDGVFIGPYDLSGSMNRLGDVFSAPVQEAIAEVKSKCARKNIPVGIFLQQPDQLEAEIASGTTFLAVGTDTFFVWSGAQNVVNAFKAGLAR</sequence>
<comment type="similarity">
    <text evidence="1">Belongs to the HpcH/HpaI aldolase family.</text>
</comment>
<evidence type="ECO:0000313" key="6">
    <source>
        <dbReference type="Proteomes" id="UP000700732"/>
    </source>
</evidence>
<dbReference type="InterPro" id="IPR005000">
    <property type="entry name" value="Aldolase/citrate-lyase_domain"/>
</dbReference>
<dbReference type="RefSeq" id="WP_186737605.1">
    <property type="nucleotide sequence ID" value="NZ_VFIA01000012.1"/>
</dbReference>
<accession>A0ABR6W747</accession>